<evidence type="ECO:0000313" key="2">
    <source>
        <dbReference type="EMBL" id="PZV98758.1"/>
    </source>
</evidence>
<evidence type="ECO:0008006" key="4">
    <source>
        <dbReference type="Google" id="ProtNLM"/>
    </source>
</evidence>
<keyword evidence="1" id="KW-1133">Transmembrane helix</keyword>
<reference evidence="2 3" key="1">
    <citation type="submission" date="2018-06" db="EMBL/GenBank/DDBJ databases">
        <title>Genomic Encyclopedia of Archaeal and Bacterial Type Strains, Phase II (KMG-II): from individual species to whole genera.</title>
        <authorList>
            <person name="Goeker M."/>
        </authorList>
    </citation>
    <scope>NUCLEOTIDE SEQUENCE [LARGE SCALE GENOMIC DNA]</scope>
    <source>
        <strain evidence="2 3">ATCC 51348</strain>
    </source>
</reference>
<name>A0A2W7GN27_9BACT</name>
<organism evidence="2 3">
    <name type="scientific">Metamycoplasma auris</name>
    <dbReference type="NCBI Taxonomy" id="51363"/>
    <lineage>
        <taxon>Bacteria</taxon>
        <taxon>Bacillati</taxon>
        <taxon>Mycoplasmatota</taxon>
        <taxon>Mycoplasmoidales</taxon>
        <taxon>Metamycoplasmataceae</taxon>
        <taxon>Metamycoplasma</taxon>
    </lineage>
</organism>
<dbReference type="AlphaFoldDB" id="A0A2W7GN27"/>
<comment type="caution">
    <text evidence="2">The sequence shown here is derived from an EMBL/GenBank/DDBJ whole genome shotgun (WGS) entry which is preliminary data.</text>
</comment>
<evidence type="ECO:0000313" key="3">
    <source>
        <dbReference type="Proteomes" id="UP000249646"/>
    </source>
</evidence>
<dbReference type="Proteomes" id="UP000249646">
    <property type="component" value="Unassembled WGS sequence"/>
</dbReference>
<keyword evidence="1" id="KW-0472">Membrane</keyword>
<sequence>MQKTYQSKNPKNYWKRSWSLGNILYFLISLFLLGLVIFLSGYLKKGDDRKIIWSNAITVGCVILIAIAFFVILARSGFGRKVFSPLISIYHNNRISSAAKSKYKDSMNQFEKDRILNQERQKYNAELSKKNQKKLENESTNLASYLLITISSLILIIGVVTLRFA</sequence>
<accession>A0A2W7GN27</accession>
<feature type="transmembrane region" description="Helical" evidence="1">
    <location>
        <begin position="20"/>
        <end position="39"/>
    </location>
</feature>
<evidence type="ECO:0000256" key="1">
    <source>
        <dbReference type="SAM" id="Phobius"/>
    </source>
</evidence>
<keyword evidence="1" id="KW-0812">Transmembrane</keyword>
<protein>
    <recommendedName>
        <fullName evidence="4">DUF3899 domain-containing protein</fullName>
    </recommendedName>
</protein>
<keyword evidence="3" id="KW-1185">Reference proteome</keyword>
<dbReference type="RefSeq" id="WP_111518805.1">
    <property type="nucleotide sequence ID" value="NZ_QKUB01000010.1"/>
</dbReference>
<gene>
    <name evidence="2" type="ORF">BCF89_11012</name>
</gene>
<feature type="transmembrane region" description="Helical" evidence="1">
    <location>
        <begin position="51"/>
        <end position="74"/>
    </location>
</feature>
<feature type="transmembrane region" description="Helical" evidence="1">
    <location>
        <begin position="142"/>
        <end position="164"/>
    </location>
</feature>
<dbReference type="OrthoDB" id="399898at2"/>
<dbReference type="EMBL" id="QKUB01000010">
    <property type="protein sequence ID" value="PZV98758.1"/>
    <property type="molecule type" value="Genomic_DNA"/>
</dbReference>
<proteinExistence type="predicted"/>